<feature type="region of interest" description="Disordered" evidence="1">
    <location>
        <begin position="152"/>
        <end position="175"/>
    </location>
</feature>
<comment type="caution">
    <text evidence="2">The sequence shown here is derived from an EMBL/GenBank/DDBJ whole genome shotgun (WGS) entry which is preliminary data.</text>
</comment>
<dbReference type="Pfam" id="PF10303">
    <property type="entry name" value="DUF2408"/>
    <property type="match status" value="2"/>
</dbReference>
<feature type="compositionally biased region" description="Acidic residues" evidence="1">
    <location>
        <begin position="471"/>
        <end position="494"/>
    </location>
</feature>
<feature type="compositionally biased region" description="Polar residues" evidence="1">
    <location>
        <begin position="153"/>
        <end position="175"/>
    </location>
</feature>
<keyword evidence="3" id="KW-1185">Reference proteome</keyword>
<dbReference type="PANTHER" id="PTHR28086">
    <property type="entry name" value="UPF0662 PROTEIN YPL260W"/>
    <property type="match status" value="1"/>
</dbReference>
<dbReference type="GO" id="GO:0005737">
    <property type="term" value="C:cytoplasm"/>
    <property type="evidence" value="ECO:0007669"/>
    <property type="project" value="TreeGrafter"/>
</dbReference>
<evidence type="ECO:0000313" key="3">
    <source>
        <dbReference type="Proteomes" id="UP000320333"/>
    </source>
</evidence>
<dbReference type="EMBL" id="QEAP01000024">
    <property type="protein sequence ID" value="TPX77287.1"/>
    <property type="molecule type" value="Genomic_DNA"/>
</dbReference>
<evidence type="ECO:0000313" key="2">
    <source>
        <dbReference type="EMBL" id="TPX77287.1"/>
    </source>
</evidence>
<dbReference type="PANTHER" id="PTHR28086:SF1">
    <property type="entry name" value="CU(2+) SUPPRESSING AND BLEOMYCIN SENSITIVE PROTEIN 1"/>
    <property type="match status" value="1"/>
</dbReference>
<dbReference type="Proteomes" id="UP000320333">
    <property type="component" value="Unassembled WGS sequence"/>
</dbReference>
<dbReference type="GO" id="GO:0005634">
    <property type="term" value="C:nucleus"/>
    <property type="evidence" value="ECO:0007669"/>
    <property type="project" value="TreeGrafter"/>
</dbReference>
<name>A0A507FQH2_9FUNG</name>
<protein>
    <submittedName>
        <fullName evidence="2">Uncharacterized protein</fullName>
    </submittedName>
</protein>
<proteinExistence type="predicted"/>
<sequence length="494" mass="56048">MNTDKQEEDKAAQETRSSEDLLARLKCIREKLLGLRKGPSSTSKEMGRLWREVSEIVRALAVVRSSAGSSEDSADVIGGFGAESPEAVIEDIVPMFLQFWSLRGKVSENMYPVYVKLAKNKHILEQLLQTGLFTKALLKDIEQQLESIERTMHSFSSDRPSQTARTSVTGTGNSTGRNLDARYSLLESKLVACQSILGELKELLGTISPFLLPIHARLVEIKHDLQQLLARRSAHAFSLAEVQMLQDELLEIDSARIDGSYLGKDGSVLPGQATVIWLMEQCYEDTHELLALREAIDGENPLRPIYESLVRIRTKLDHLEKVYRYTFRCDDLVPVQEELGEIDNQRVDGKFIDSTGQIPEGQAVLHFLLHKCYRIVYKIQSMTEPVSESLLPIYNQLMTLRKCFLELRRWKVKLAMRDLTMYQIKLAIIDNKRVDGKFVGNDGEVPEGQGILHELLSECYHLQAELQQNSEEIDDDDFDDSEEQEDEEDEGTDA</sequence>
<dbReference type="STRING" id="246404.A0A507FQH2"/>
<accession>A0A507FQH2</accession>
<organism evidence="2 3">
    <name type="scientific">Chytriomyces confervae</name>
    <dbReference type="NCBI Taxonomy" id="246404"/>
    <lineage>
        <taxon>Eukaryota</taxon>
        <taxon>Fungi</taxon>
        <taxon>Fungi incertae sedis</taxon>
        <taxon>Chytridiomycota</taxon>
        <taxon>Chytridiomycota incertae sedis</taxon>
        <taxon>Chytridiomycetes</taxon>
        <taxon>Chytridiales</taxon>
        <taxon>Chytriomycetaceae</taxon>
        <taxon>Chytriomyces</taxon>
    </lineage>
</organism>
<reference evidence="2 3" key="1">
    <citation type="journal article" date="2019" name="Sci. Rep.">
        <title>Comparative genomics of chytrid fungi reveal insights into the obligate biotrophic and pathogenic lifestyle of Synchytrium endobioticum.</title>
        <authorList>
            <person name="van de Vossenberg B.T.L.H."/>
            <person name="Warris S."/>
            <person name="Nguyen H.D.T."/>
            <person name="van Gent-Pelzer M.P.E."/>
            <person name="Joly D.L."/>
            <person name="van de Geest H.C."/>
            <person name="Bonants P.J.M."/>
            <person name="Smith D.S."/>
            <person name="Levesque C.A."/>
            <person name="van der Lee T.A.J."/>
        </authorList>
    </citation>
    <scope>NUCLEOTIDE SEQUENCE [LARGE SCALE GENOMIC DNA]</scope>
    <source>
        <strain evidence="2 3">CBS 675.73</strain>
    </source>
</reference>
<gene>
    <name evidence="2" type="ORF">CcCBS67573_g01451</name>
</gene>
<dbReference type="InterPro" id="IPR018810">
    <property type="entry name" value="UPF0662"/>
</dbReference>
<evidence type="ECO:0000256" key="1">
    <source>
        <dbReference type="SAM" id="MobiDB-lite"/>
    </source>
</evidence>
<dbReference type="AlphaFoldDB" id="A0A507FQH2"/>
<dbReference type="OrthoDB" id="2011986at2759"/>
<feature type="region of interest" description="Disordered" evidence="1">
    <location>
        <begin position="470"/>
        <end position="494"/>
    </location>
</feature>